<name>A0ABU6MK86_9BACI</name>
<dbReference type="InterPro" id="IPR036514">
    <property type="entry name" value="SGNH_hydro_sf"/>
</dbReference>
<proteinExistence type="predicted"/>
<evidence type="ECO:0000313" key="2">
    <source>
        <dbReference type="Proteomes" id="UP001341444"/>
    </source>
</evidence>
<evidence type="ECO:0000313" key="1">
    <source>
        <dbReference type="EMBL" id="MED1204704.1"/>
    </source>
</evidence>
<keyword evidence="1" id="KW-0378">Hydrolase</keyword>
<accession>A0ABU6MK86</accession>
<dbReference type="GO" id="GO:0016787">
    <property type="term" value="F:hydrolase activity"/>
    <property type="evidence" value="ECO:0007669"/>
    <property type="project" value="UniProtKB-KW"/>
</dbReference>
<comment type="caution">
    <text evidence="1">The sequence shown here is derived from an EMBL/GenBank/DDBJ whole genome shotgun (WGS) entry which is preliminary data.</text>
</comment>
<dbReference type="Gene3D" id="3.40.50.1110">
    <property type="entry name" value="SGNH hydrolase"/>
    <property type="match status" value="1"/>
</dbReference>
<dbReference type="SUPFAM" id="SSF52266">
    <property type="entry name" value="SGNH hydrolase"/>
    <property type="match status" value="1"/>
</dbReference>
<dbReference type="RefSeq" id="WP_066268343.1">
    <property type="nucleotide sequence ID" value="NZ_JARMAB010000025.1"/>
</dbReference>
<gene>
    <name evidence="1" type="ORF">P4T90_16785</name>
</gene>
<keyword evidence="2" id="KW-1185">Reference proteome</keyword>
<reference evidence="1 2" key="1">
    <citation type="submission" date="2023-03" db="EMBL/GenBank/DDBJ databases">
        <title>Bacillus Genome Sequencing.</title>
        <authorList>
            <person name="Dunlap C."/>
        </authorList>
    </citation>
    <scope>NUCLEOTIDE SEQUENCE [LARGE SCALE GENOMIC DNA]</scope>
    <source>
        <strain evidence="1 2">B-23453</strain>
    </source>
</reference>
<dbReference type="EMBL" id="JARMAB010000025">
    <property type="protein sequence ID" value="MED1204704.1"/>
    <property type="molecule type" value="Genomic_DNA"/>
</dbReference>
<dbReference type="Proteomes" id="UP001341444">
    <property type="component" value="Unassembled WGS sequence"/>
</dbReference>
<protein>
    <submittedName>
        <fullName evidence="1">SGNH/GDSL hydrolase family protein</fullName>
    </submittedName>
</protein>
<sequence>MKRFLTFLGIVLTVTILILGKAHWSKQTAVSAFASDKESVSATPAQTSKPSMTTDGDQQLLNQTKHWPKTAQEEFKKDIQAGLKFKVAIVGSTSIGSNTGGMAGKLKKALLAAYGNNHLDVQIFSYNTMSNHFLGEKLDQQVLTMKPDLVLWEPFILNDTGNLTDADMHKNILAFFHEVKAQNKKAVVLLQPAQPLYKATFYPQHVLALKNFAKEHHIPYLDHWKAWPAISSLKLKKDLTVDNQPNAKGNQIWFTYLKHYFIGA</sequence>
<organism evidence="1 2">
    <name type="scientific">Heyndrickxia acidicola</name>
    <dbReference type="NCBI Taxonomy" id="209389"/>
    <lineage>
        <taxon>Bacteria</taxon>
        <taxon>Bacillati</taxon>
        <taxon>Bacillota</taxon>
        <taxon>Bacilli</taxon>
        <taxon>Bacillales</taxon>
        <taxon>Bacillaceae</taxon>
        <taxon>Heyndrickxia</taxon>
    </lineage>
</organism>